<comment type="similarity">
    <text evidence="1">Belongs to the LysR transcriptional regulatory family.</text>
</comment>
<dbReference type="Gene3D" id="3.40.190.10">
    <property type="entry name" value="Periplasmic binding protein-like II"/>
    <property type="match status" value="2"/>
</dbReference>
<gene>
    <name evidence="6" type="ORF">L490_0491</name>
</gene>
<evidence type="ECO:0000256" key="4">
    <source>
        <dbReference type="ARBA" id="ARBA00023163"/>
    </source>
</evidence>
<comment type="caution">
    <text evidence="6">The sequence shown here is derived from an EMBL/GenBank/DDBJ whole genome shotgun (WGS) entry which is preliminary data.</text>
</comment>
<evidence type="ECO:0000313" key="6">
    <source>
        <dbReference type="EMBL" id="KCV30627.1"/>
    </source>
</evidence>
<evidence type="ECO:0000256" key="2">
    <source>
        <dbReference type="ARBA" id="ARBA00023015"/>
    </source>
</evidence>
<keyword evidence="4" id="KW-0804">Transcription</keyword>
<keyword evidence="7" id="KW-1185">Reference proteome</keyword>
<name>A0ABR4R8I7_BORBO</name>
<dbReference type="Proteomes" id="UP000025756">
    <property type="component" value="Unassembled WGS sequence"/>
</dbReference>
<evidence type="ECO:0000256" key="3">
    <source>
        <dbReference type="ARBA" id="ARBA00023125"/>
    </source>
</evidence>
<evidence type="ECO:0000259" key="5">
    <source>
        <dbReference type="PROSITE" id="PS50931"/>
    </source>
</evidence>
<keyword evidence="2" id="KW-0805">Transcription regulation</keyword>
<dbReference type="Pfam" id="PF00126">
    <property type="entry name" value="HTH_1"/>
    <property type="match status" value="1"/>
</dbReference>
<accession>A0ABR4R8I7</accession>
<keyword evidence="3" id="KW-0238">DNA-binding</keyword>
<dbReference type="Gene3D" id="1.10.10.10">
    <property type="entry name" value="Winged helix-like DNA-binding domain superfamily/Winged helix DNA-binding domain"/>
    <property type="match status" value="1"/>
</dbReference>
<dbReference type="SUPFAM" id="SSF46785">
    <property type="entry name" value="Winged helix' DNA-binding domain"/>
    <property type="match status" value="1"/>
</dbReference>
<dbReference type="PANTHER" id="PTHR30419:SF30">
    <property type="entry name" value="LYSR FAMILY TRANSCRIPTIONAL REGULATOR"/>
    <property type="match status" value="1"/>
</dbReference>
<dbReference type="InterPro" id="IPR036390">
    <property type="entry name" value="WH_DNA-bd_sf"/>
</dbReference>
<dbReference type="InterPro" id="IPR036388">
    <property type="entry name" value="WH-like_DNA-bd_sf"/>
</dbReference>
<dbReference type="EMBL" id="JGWH01000175">
    <property type="protein sequence ID" value="KCV30627.1"/>
    <property type="molecule type" value="Genomic_DNA"/>
</dbReference>
<dbReference type="InterPro" id="IPR000847">
    <property type="entry name" value="LysR_HTH_N"/>
</dbReference>
<dbReference type="PROSITE" id="PS50931">
    <property type="entry name" value="HTH_LYSR"/>
    <property type="match status" value="1"/>
</dbReference>
<dbReference type="Pfam" id="PF03466">
    <property type="entry name" value="LysR_substrate"/>
    <property type="match status" value="1"/>
</dbReference>
<evidence type="ECO:0000313" key="7">
    <source>
        <dbReference type="Proteomes" id="UP000025756"/>
    </source>
</evidence>
<dbReference type="InterPro" id="IPR050950">
    <property type="entry name" value="HTH-type_LysR_regulators"/>
</dbReference>
<dbReference type="PRINTS" id="PR00039">
    <property type="entry name" value="HTHLYSR"/>
</dbReference>
<dbReference type="GeneID" id="56480584"/>
<protein>
    <submittedName>
        <fullName evidence="6">LysR substrate-binding domain protein</fullName>
    </submittedName>
</protein>
<evidence type="ECO:0000256" key="1">
    <source>
        <dbReference type="ARBA" id="ARBA00009437"/>
    </source>
</evidence>
<organism evidence="6 7">
    <name type="scientific">Bordetella bronchiseptica 00-P-2796</name>
    <dbReference type="NCBI Taxonomy" id="1331199"/>
    <lineage>
        <taxon>Bacteria</taxon>
        <taxon>Pseudomonadati</taxon>
        <taxon>Pseudomonadota</taxon>
        <taxon>Betaproteobacteria</taxon>
        <taxon>Burkholderiales</taxon>
        <taxon>Alcaligenaceae</taxon>
        <taxon>Bordetella</taxon>
    </lineage>
</organism>
<dbReference type="InterPro" id="IPR005119">
    <property type="entry name" value="LysR_subst-bd"/>
</dbReference>
<dbReference type="RefSeq" id="WP_080561910.1">
    <property type="nucleotide sequence ID" value="NZ_JGWH01000175.1"/>
</dbReference>
<proteinExistence type="inferred from homology"/>
<dbReference type="SUPFAM" id="SSF53850">
    <property type="entry name" value="Periplasmic binding protein-like II"/>
    <property type="match status" value="1"/>
</dbReference>
<feature type="domain" description="HTH lysR-type" evidence="5">
    <location>
        <begin position="1"/>
        <end position="58"/>
    </location>
</feature>
<sequence length="313" mass="33857">MTIQQLRALMAVVSHGGFRAAARALDVSQGGLTKSIAALEQEYGVDLIERSAKGVLLTPKGAAFVPLARAIVEEAERAEGWLRAQSGELSTSVSLGVSIEPSIRLAPAVLRDFRKALPDTSVHLTQGVALDLLGALRENRIELAVIRLPRNFDSSDLKVQRLYQSEPVIVGRAGHPGAGAASLRELVKYDWVVVGDTSRQGAMNDDSIWELFDREGLGRPRFAAVCNSLLSIVAMLMESDALARVPRALLDHSLARRNLIPIPVAEPPVPYWIATVHKASRRLSPEAQTLNAMLSSYARISGALSPERRPGEP</sequence>
<dbReference type="PANTHER" id="PTHR30419">
    <property type="entry name" value="HTH-TYPE TRANSCRIPTIONAL REGULATOR YBHD"/>
    <property type="match status" value="1"/>
</dbReference>
<reference evidence="6 7" key="1">
    <citation type="submission" date="2014-03" db="EMBL/GenBank/DDBJ databases">
        <title>Genome sequence of Bordetella bronchiseptica.</title>
        <authorList>
            <person name="Harvill E."/>
            <person name="Goodfield L.L."/>
            <person name="Ivanov Y.V."/>
            <person name="Meyer J.A."/>
            <person name="Muse S.J."/>
            <person name="Jacobs N."/>
            <person name="Bendor L."/>
            <person name="Smallridge W.E."/>
            <person name="Brinkac L.M."/>
            <person name="Sanka R."/>
            <person name="Kim M."/>
            <person name="Losada L."/>
        </authorList>
    </citation>
    <scope>NUCLEOTIDE SEQUENCE [LARGE SCALE GENOMIC DNA]</scope>
    <source>
        <strain evidence="6 7">00-P-2796</strain>
    </source>
</reference>